<organism evidence="2 3">
    <name type="scientific">Candidatus Roizmanbacteria bacterium CG23_combo_of_CG06-09_8_20_14_all_35_49</name>
    <dbReference type="NCBI Taxonomy" id="1974863"/>
    <lineage>
        <taxon>Bacteria</taxon>
        <taxon>Candidatus Roizmaniibacteriota</taxon>
    </lineage>
</organism>
<evidence type="ECO:0000313" key="3">
    <source>
        <dbReference type="Proteomes" id="UP000231025"/>
    </source>
</evidence>
<evidence type="ECO:0000313" key="2">
    <source>
        <dbReference type="EMBL" id="PIP15158.1"/>
    </source>
</evidence>
<evidence type="ECO:0000256" key="1">
    <source>
        <dbReference type="SAM" id="Phobius"/>
    </source>
</evidence>
<gene>
    <name evidence="2" type="ORF">COX47_00905</name>
</gene>
<keyword evidence="1" id="KW-1133">Transmembrane helix</keyword>
<accession>A0A2G9Y7D5</accession>
<keyword evidence="1" id="KW-0812">Transmembrane</keyword>
<evidence type="ECO:0008006" key="4">
    <source>
        <dbReference type="Google" id="ProtNLM"/>
    </source>
</evidence>
<keyword evidence="1" id="KW-0472">Membrane</keyword>
<comment type="caution">
    <text evidence="2">The sequence shown here is derived from an EMBL/GenBank/DDBJ whole genome shotgun (WGS) entry which is preliminary data.</text>
</comment>
<dbReference type="GO" id="GO:0043107">
    <property type="term" value="P:type IV pilus-dependent motility"/>
    <property type="evidence" value="ECO:0007669"/>
    <property type="project" value="InterPro"/>
</dbReference>
<protein>
    <recommendedName>
        <fullName evidence="4">Type 4a pilus biogenesis protein PilO</fullName>
    </recommendedName>
</protein>
<sequence length="189" mass="21985">MDLTKINKTIFSKKTKDYTFIILFLLIFSIFIFFAVKPSLTTAVSLKKEEFDLQRVDLLYEKKITNISLIQSQIEENRDNLPLLDEAMSHYPEVNKIVEDVKRIADKNNLFIKNANITDVNLFKKEEKLDKVQLMLEGRASFNDTVNFITDIFNQRRIKTVDKLTISHDKEATGDANLKVVLIINGYYL</sequence>
<dbReference type="Gene3D" id="3.30.70.60">
    <property type="match status" value="1"/>
</dbReference>
<dbReference type="GO" id="GO:0043683">
    <property type="term" value="P:type IV pilus assembly"/>
    <property type="evidence" value="ECO:0007669"/>
    <property type="project" value="InterPro"/>
</dbReference>
<dbReference type="Proteomes" id="UP000231025">
    <property type="component" value="Unassembled WGS sequence"/>
</dbReference>
<proteinExistence type="predicted"/>
<feature type="transmembrane region" description="Helical" evidence="1">
    <location>
        <begin position="18"/>
        <end position="36"/>
    </location>
</feature>
<dbReference type="InterPro" id="IPR007445">
    <property type="entry name" value="PilO"/>
</dbReference>
<reference evidence="2 3" key="1">
    <citation type="submission" date="2017-09" db="EMBL/GenBank/DDBJ databases">
        <title>Depth-based differentiation of microbial function through sediment-hosted aquifers and enrichment of novel symbionts in the deep terrestrial subsurface.</title>
        <authorList>
            <person name="Probst A.J."/>
            <person name="Ladd B."/>
            <person name="Jarett J.K."/>
            <person name="Geller-Mcgrath D.E."/>
            <person name="Sieber C.M."/>
            <person name="Emerson J.B."/>
            <person name="Anantharaman K."/>
            <person name="Thomas B.C."/>
            <person name="Malmstrom R."/>
            <person name="Stieglmeier M."/>
            <person name="Klingl A."/>
            <person name="Woyke T."/>
            <person name="Ryan C.M."/>
            <person name="Banfield J.F."/>
        </authorList>
    </citation>
    <scope>NUCLEOTIDE SEQUENCE [LARGE SCALE GENOMIC DNA]</scope>
    <source>
        <strain evidence="2">CG23_combo_of_CG06-09_8_20_14_all_35_49</strain>
    </source>
</reference>
<name>A0A2G9Y7D5_9BACT</name>
<dbReference type="Pfam" id="PF04350">
    <property type="entry name" value="PilO"/>
    <property type="match status" value="1"/>
</dbReference>
<dbReference type="EMBL" id="PCRE01000015">
    <property type="protein sequence ID" value="PIP15158.1"/>
    <property type="molecule type" value="Genomic_DNA"/>
</dbReference>
<dbReference type="AlphaFoldDB" id="A0A2G9Y7D5"/>
<dbReference type="InterPro" id="IPR014717">
    <property type="entry name" value="Transl_elong_EF1B/ribsomal_bS6"/>
</dbReference>